<accession>A0A2P6NVV3</accession>
<dbReference type="EMBL" id="MDYQ01000014">
    <property type="protein sequence ID" value="PRP88080.1"/>
    <property type="molecule type" value="Genomic_DNA"/>
</dbReference>
<dbReference type="PANTHER" id="PTHR11818:SF42">
    <property type="entry name" value="VOLTAGE-GATED HYDROGEN CHANNEL 1"/>
    <property type="match status" value="1"/>
</dbReference>
<evidence type="ECO:0000256" key="1">
    <source>
        <dbReference type="SAM" id="MobiDB-lite"/>
    </source>
</evidence>
<feature type="signal peptide" evidence="3">
    <location>
        <begin position="1"/>
        <end position="24"/>
    </location>
</feature>
<gene>
    <name evidence="4" type="ORF">PROFUN_04171</name>
</gene>
<dbReference type="PANTHER" id="PTHR11818">
    <property type="entry name" value="BETA/GAMMA CRYSTALLIN"/>
    <property type="match status" value="1"/>
</dbReference>
<evidence type="ECO:0000256" key="3">
    <source>
        <dbReference type="SAM" id="SignalP"/>
    </source>
</evidence>
<dbReference type="InterPro" id="IPR050252">
    <property type="entry name" value="Beta/Gamma-Crystallin"/>
</dbReference>
<dbReference type="InParanoid" id="A0A2P6NVV3"/>
<keyword evidence="2" id="KW-0472">Membrane</keyword>
<feature type="chain" id="PRO_5015144976" evidence="3">
    <location>
        <begin position="25"/>
        <end position="1782"/>
    </location>
</feature>
<keyword evidence="3" id="KW-0732">Signal</keyword>
<name>A0A2P6NVV3_9EUKA</name>
<evidence type="ECO:0000313" key="4">
    <source>
        <dbReference type="EMBL" id="PRP88080.1"/>
    </source>
</evidence>
<feature type="transmembrane region" description="Helical" evidence="2">
    <location>
        <begin position="1738"/>
        <end position="1760"/>
    </location>
</feature>
<keyword evidence="2" id="KW-1133">Transmembrane helix</keyword>
<protein>
    <submittedName>
        <fullName evidence="4">Cell wall surface anchor family protein</fullName>
    </submittedName>
</protein>
<feature type="compositionally biased region" description="Low complexity" evidence="1">
    <location>
        <begin position="352"/>
        <end position="384"/>
    </location>
</feature>
<keyword evidence="5" id="KW-1185">Reference proteome</keyword>
<sequence length="1782" mass="179418">MASYKSLAFLAMLVFAMQFTSVMGQTNSTASTVTSSTATAAAANSTAALSNTTVPVTISTTAPAANSTTATTSSAAPTSNTTAAAVTGTTAAATTNTTAAAVTDTTATATTSSTIAQAVTSSNGTHSTSSTTSSQSTTGITVATAANITSSGATITSAAPTDATNTTSTAASTSAVATIAANTTSAAVITSAAANTTSAPVTTSAAANTTVAPVTNTVAANSTSAPVTTSAAANTTSAPVTVSTAANSTSAPVTTGAAVNTTSTPTTSAAANTTVAPVTNTVAANSTSAPVTTSAAANTTSAPVTISTAANTTSAPVTTGVAVNTTSTPATTSAAANTTIAPITSAANTTRTITSSSTSAPINTTSAPVNTSSTSAPISSTSAPVNVSSTSAPVNVSSTSAPVNISSTSAPINVSSTSAPINVSSTSAPVNISSTSAPVNISSTSAPVNVSSTSAPVNISSTSAPVNISSTSAPVNISSTSAPVNVSSTSAPVNVSSTSAPVNISSTTTRSVNLTSSSSISSTSAPPATSITYLQQYISVNATSVSGAPTSVQFNFPLSLSNATWSLNYAGSSNGSQKNFNGNFSGNSFVTVLVPASGNTPFPSYNLFLKYSNTTHVVTFICVPTATPVGSVSFTDKTERILGLTQFSYAYTLSDVFFGTLTPSLLSLSLPGNKGLANITGEGFGPTINGTYTLNLYYNSVVVASTSTVVANPPNLALSYFSPTLSTYANATTFAQIIFVDSNSIPVTVRSISQLGFSMYVLSQTTNTSVSVNPTAGNVLSISFPTAGRYQIVGTFPKLPWGTLVYNVNVTARGAITSTYYNGYSSLTIVFNQAIDQFSPSPVNCSQYVNGLPTGSICSWNSSTNLFATLPASSGSLLGSIILPAASLTANQLAVLGQAIVQTIYPINPSLTLSPDQAPGLCTASVLTANVQNGPSNVIWSGAVIGSSFTGNTFSVPAGLPSGFYQVTASVTNFMGYSATQTYNFSIPLPSLQVTSGGNLGSLSVTASGASVFSLSLAGSACLPTALTYSWTLSSIFPIATGNQATFTVAPYTMTVGTWTVRASVSWAGQTISAAPMTVTVVSQPPTMIITPGTQFTVGYGQPLTLDASQSVNYDSKSALVGSWSLLSATDATTSVLSFPGLVWALPVPFLNVSIYTFQLNLASYPSIVTNVTVTVTSNIPPSIDVTLPVGFQPANKFIRIDNNITTVGGQSYSTQWTITPAPLVAFPTTQDVLFIPANSLQVCANYTLSVSASTSNAYGITSFKMSTVCPPVPPTNAATLFNFYPLLSDGLQGSTLFNLNSTGWISPTLCSLEFTFSYLTTDDSAQKVNPWVLVSGSTAGRIFSSTGGNEFTFFVTATDIYGTSTTVNQTFTVQPDLGLTTTQAVSFVSAGLVSTDAATATGSQSAVLSIIKSGSSSNSSETTQLLNNLAGSIDAFTRNLSPSNPISYSIASSTLSNMGDVASLSASTSVRSSAKRADVTVSASLSNAVQNILNNLALPKTDVVTADTLASVMQVIELTLSNVQTAGGSSSSVYDVVNAATSALFQNRFCDTGSPLPSYIGAQSNVSLTVDYVSSKTLPASYSLGGQQIQFSTAALTGCSQLVLMSLPFDTSSPSPSGSSIRNGNSSVVTITGASLAAGATVAIKFPLSATDSAVAGQFFCAYRSNHTQSWESDSTVTYSHTGSSATCTTTHLTEFAVQNGGASTATTSSTASTVSTSPDAGQNSSSNSGLSAGAKAGIAIGVIAGVAVIAAVIIALVVRHKKLSRSKVNPNNVEMTAHHR</sequence>
<dbReference type="Proteomes" id="UP000241769">
    <property type="component" value="Unassembled WGS sequence"/>
</dbReference>
<evidence type="ECO:0000313" key="5">
    <source>
        <dbReference type="Proteomes" id="UP000241769"/>
    </source>
</evidence>
<proteinExistence type="predicted"/>
<keyword evidence="2" id="KW-0812">Transmembrane</keyword>
<comment type="caution">
    <text evidence="4">The sequence shown here is derived from an EMBL/GenBank/DDBJ whole genome shotgun (WGS) entry which is preliminary data.</text>
</comment>
<dbReference type="OrthoDB" id="5597713at2759"/>
<feature type="region of interest" description="Disordered" evidence="1">
    <location>
        <begin position="1708"/>
        <end position="1730"/>
    </location>
</feature>
<feature type="region of interest" description="Disordered" evidence="1">
    <location>
        <begin position="118"/>
        <end position="138"/>
    </location>
</feature>
<feature type="region of interest" description="Disordered" evidence="1">
    <location>
        <begin position="352"/>
        <end position="385"/>
    </location>
</feature>
<evidence type="ECO:0000256" key="2">
    <source>
        <dbReference type="SAM" id="Phobius"/>
    </source>
</evidence>
<reference evidence="4 5" key="1">
    <citation type="journal article" date="2018" name="Genome Biol. Evol.">
        <title>Multiple Roots of Fruiting Body Formation in Amoebozoa.</title>
        <authorList>
            <person name="Hillmann F."/>
            <person name="Forbes G."/>
            <person name="Novohradska S."/>
            <person name="Ferling I."/>
            <person name="Riege K."/>
            <person name="Groth M."/>
            <person name="Westermann M."/>
            <person name="Marz M."/>
            <person name="Spaller T."/>
            <person name="Winckler T."/>
            <person name="Schaap P."/>
            <person name="Glockner G."/>
        </authorList>
    </citation>
    <scope>NUCLEOTIDE SEQUENCE [LARGE SCALE GENOMIC DNA]</scope>
    <source>
        <strain evidence="4 5">Jena</strain>
    </source>
</reference>
<organism evidence="4 5">
    <name type="scientific">Planoprotostelium fungivorum</name>
    <dbReference type="NCBI Taxonomy" id="1890364"/>
    <lineage>
        <taxon>Eukaryota</taxon>
        <taxon>Amoebozoa</taxon>
        <taxon>Evosea</taxon>
        <taxon>Variosea</taxon>
        <taxon>Cavosteliida</taxon>
        <taxon>Cavosteliaceae</taxon>
        <taxon>Planoprotostelium</taxon>
    </lineage>
</organism>